<dbReference type="InterPro" id="IPR042376">
    <property type="entry name" value="MED26"/>
</dbReference>
<dbReference type="GO" id="GO:0016592">
    <property type="term" value="C:mediator complex"/>
    <property type="evidence" value="ECO:0007669"/>
    <property type="project" value="InterPro"/>
</dbReference>
<reference evidence="2" key="1">
    <citation type="submission" date="2021-06" db="EMBL/GenBank/DDBJ databases">
        <authorList>
            <person name="Hodson N. C."/>
            <person name="Mongue J. A."/>
            <person name="Jaron S. K."/>
        </authorList>
    </citation>
    <scope>NUCLEOTIDE SEQUENCE</scope>
</reference>
<dbReference type="AlphaFoldDB" id="A0A8J2KCD7"/>
<feature type="compositionally biased region" description="Basic residues" evidence="1">
    <location>
        <begin position="107"/>
        <end position="119"/>
    </location>
</feature>
<feature type="region of interest" description="Disordered" evidence="1">
    <location>
        <begin position="187"/>
        <end position="220"/>
    </location>
</feature>
<dbReference type="PANTHER" id="PTHR15201:SF1">
    <property type="entry name" value="MEDIATOR OF RNA POLYMERASE II TRANSCRIPTION SUBUNIT 26"/>
    <property type="match status" value="1"/>
</dbReference>
<accession>A0A8J2KCD7</accession>
<dbReference type="PANTHER" id="PTHR15201">
    <property type="entry name" value="CRSP70"/>
    <property type="match status" value="1"/>
</dbReference>
<proteinExistence type="predicted"/>
<protein>
    <submittedName>
        <fullName evidence="2">Uncharacterized protein</fullName>
    </submittedName>
</protein>
<evidence type="ECO:0000313" key="3">
    <source>
        <dbReference type="Proteomes" id="UP000708208"/>
    </source>
</evidence>
<dbReference type="GO" id="GO:0006357">
    <property type="term" value="P:regulation of transcription by RNA polymerase II"/>
    <property type="evidence" value="ECO:0007669"/>
    <property type="project" value="InterPro"/>
</dbReference>
<feature type="compositionally biased region" description="Acidic residues" evidence="1">
    <location>
        <begin position="202"/>
        <end position="212"/>
    </location>
</feature>
<dbReference type="GO" id="GO:0010628">
    <property type="term" value="P:positive regulation of gene expression"/>
    <property type="evidence" value="ECO:0007669"/>
    <property type="project" value="TreeGrafter"/>
</dbReference>
<organism evidence="2 3">
    <name type="scientific">Allacma fusca</name>
    <dbReference type="NCBI Taxonomy" id="39272"/>
    <lineage>
        <taxon>Eukaryota</taxon>
        <taxon>Metazoa</taxon>
        <taxon>Ecdysozoa</taxon>
        <taxon>Arthropoda</taxon>
        <taxon>Hexapoda</taxon>
        <taxon>Collembola</taxon>
        <taxon>Symphypleona</taxon>
        <taxon>Sminthuridae</taxon>
        <taxon>Allacma</taxon>
    </lineage>
</organism>
<dbReference type="OrthoDB" id="550309at2759"/>
<dbReference type="GO" id="GO:0070847">
    <property type="term" value="C:core mediator complex"/>
    <property type="evidence" value="ECO:0007669"/>
    <property type="project" value="TreeGrafter"/>
</dbReference>
<keyword evidence="3" id="KW-1185">Reference proteome</keyword>
<evidence type="ECO:0000256" key="1">
    <source>
        <dbReference type="SAM" id="MobiDB-lite"/>
    </source>
</evidence>
<evidence type="ECO:0000313" key="2">
    <source>
        <dbReference type="EMBL" id="CAG7785752.1"/>
    </source>
</evidence>
<dbReference type="Proteomes" id="UP000708208">
    <property type="component" value="Unassembled WGS sequence"/>
</dbReference>
<feature type="region of interest" description="Disordered" evidence="1">
    <location>
        <begin position="98"/>
        <end position="159"/>
    </location>
</feature>
<sequence>MGELSGNLGRSWSIGRVGVRNGKVGEECRMLVQERRDVCSLSFVEFQCGARKSQCMSAISAGKVYVGKLAPISIKIHGPMQHSPLQLRQKLIDTVDDKYHSTASSSTRHHKKSKRKKYKNHFDDLRSKSESSPKSSRFDVGKTSKLSRDPLTDDNKNTFLFDEESRMDLDSDLTSCQRLRNNKTGMSVLGSVLDDPPRDDPLLEDEDDDFDADGSSSRTRRPIDVDTLHKEQVPNVNGNLDPDGQFHKWHQTYAVPSINGELLHILPYTVIDF</sequence>
<dbReference type="GO" id="GO:0003712">
    <property type="term" value="F:transcription coregulator activity"/>
    <property type="evidence" value="ECO:0007669"/>
    <property type="project" value="TreeGrafter"/>
</dbReference>
<comment type="caution">
    <text evidence="2">The sequence shown here is derived from an EMBL/GenBank/DDBJ whole genome shotgun (WGS) entry which is preliminary data.</text>
</comment>
<name>A0A8J2KCD7_9HEXA</name>
<dbReference type="EMBL" id="CAJVCH010302913">
    <property type="protein sequence ID" value="CAG7785752.1"/>
    <property type="molecule type" value="Genomic_DNA"/>
</dbReference>
<feature type="compositionally biased region" description="Basic and acidic residues" evidence="1">
    <location>
        <begin position="120"/>
        <end position="156"/>
    </location>
</feature>
<gene>
    <name evidence="2" type="ORF">AFUS01_LOCUS24359</name>
</gene>